<gene>
    <name evidence="1" type="ORF">ACAOBT_LOCUS22706</name>
</gene>
<reference evidence="1" key="1">
    <citation type="submission" date="2022-03" db="EMBL/GenBank/DDBJ databases">
        <authorList>
            <person name="Sayadi A."/>
        </authorList>
    </citation>
    <scope>NUCLEOTIDE SEQUENCE</scope>
</reference>
<evidence type="ECO:0000313" key="2">
    <source>
        <dbReference type="Proteomes" id="UP001152888"/>
    </source>
</evidence>
<accession>A0A9P0PS28</accession>
<sequence length="29" mass="3631">MQRKNIFIKNLKLLRLSKMLLFFARHWPS</sequence>
<keyword evidence="2" id="KW-1185">Reference proteome</keyword>
<dbReference type="EMBL" id="CAKOFQ010007233">
    <property type="protein sequence ID" value="CAH1995595.1"/>
    <property type="molecule type" value="Genomic_DNA"/>
</dbReference>
<dbReference type="Proteomes" id="UP001152888">
    <property type="component" value="Unassembled WGS sequence"/>
</dbReference>
<protein>
    <submittedName>
        <fullName evidence="1">Uncharacterized protein</fullName>
    </submittedName>
</protein>
<proteinExistence type="predicted"/>
<dbReference type="AlphaFoldDB" id="A0A9P0PS28"/>
<name>A0A9P0PS28_ACAOB</name>
<organism evidence="1 2">
    <name type="scientific">Acanthoscelides obtectus</name>
    <name type="common">Bean weevil</name>
    <name type="synonym">Bruchus obtectus</name>
    <dbReference type="NCBI Taxonomy" id="200917"/>
    <lineage>
        <taxon>Eukaryota</taxon>
        <taxon>Metazoa</taxon>
        <taxon>Ecdysozoa</taxon>
        <taxon>Arthropoda</taxon>
        <taxon>Hexapoda</taxon>
        <taxon>Insecta</taxon>
        <taxon>Pterygota</taxon>
        <taxon>Neoptera</taxon>
        <taxon>Endopterygota</taxon>
        <taxon>Coleoptera</taxon>
        <taxon>Polyphaga</taxon>
        <taxon>Cucujiformia</taxon>
        <taxon>Chrysomeloidea</taxon>
        <taxon>Chrysomelidae</taxon>
        <taxon>Bruchinae</taxon>
        <taxon>Bruchini</taxon>
        <taxon>Acanthoscelides</taxon>
    </lineage>
</organism>
<comment type="caution">
    <text evidence="1">The sequence shown here is derived from an EMBL/GenBank/DDBJ whole genome shotgun (WGS) entry which is preliminary data.</text>
</comment>
<evidence type="ECO:0000313" key="1">
    <source>
        <dbReference type="EMBL" id="CAH1995595.1"/>
    </source>
</evidence>